<dbReference type="Pfam" id="PF02566">
    <property type="entry name" value="OsmC"/>
    <property type="match status" value="1"/>
</dbReference>
<dbReference type="PANTHER" id="PTHR35368">
    <property type="entry name" value="HYDROPEROXIDE REDUCTASE"/>
    <property type="match status" value="1"/>
</dbReference>
<dbReference type="PANTHER" id="PTHR35368:SF1">
    <property type="entry name" value="HYDROPEROXIDE REDUCTASE"/>
    <property type="match status" value="1"/>
</dbReference>
<evidence type="ECO:0000313" key="2">
    <source>
        <dbReference type="Proteomes" id="UP001501195"/>
    </source>
</evidence>
<dbReference type="SUPFAM" id="SSF82784">
    <property type="entry name" value="OsmC-like"/>
    <property type="match status" value="1"/>
</dbReference>
<name>A0ABP9HE13_9ACTN</name>
<dbReference type="EMBL" id="BAABIL010000111">
    <property type="protein sequence ID" value="GAA4968707.1"/>
    <property type="molecule type" value="Genomic_DNA"/>
</dbReference>
<reference evidence="2" key="1">
    <citation type="journal article" date="2019" name="Int. J. Syst. Evol. Microbiol.">
        <title>The Global Catalogue of Microorganisms (GCM) 10K type strain sequencing project: providing services to taxonomists for standard genome sequencing and annotation.</title>
        <authorList>
            <consortium name="The Broad Institute Genomics Platform"/>
            <consortium name="The Broad Institute Genome Sequencing Center for Infectious Disease"/>
            <person name="Wu L."/>
            <person name="Ma J."/>
        </authorList>
    </citation>
    <scope>NUCLEOTIDE SEQUENCE [LARGE SCALE GENOMIC DNA]</scope>
    <source>
        <strain evidence="2">JCM 18126</strain>
    </source>
</reference>
<dbReference type="InterPro" id="IPR003718">
    <property type="entry name" value="OsmC/Ohr_fam"/>
</dbReference>
<keyword evidence="2" id="KW-1185">Reference proteome</keyword>
<dbReference type="InterPro" id="IPR015946">
    <property type="entry name" value="KH_dom-like_a/b"/>
</dbReference>
<dbReference type="Proteomes" id="UP001501195">
    <property type="component" value="Unassembled WGS sequence"/>
</dbReference>
<proteinExistence type="predicted"/>
<gene>
    <name evidence="1" type="ORF">GCM10023225_08750</name>
</gene>
<accession>A0ABP9HE13</accession>
<dbReference type="RefSeq" id="WP_345711156.1">
    <property type="nucleotide sequence ID" value="NZ_BAABIL010000111.1"/>
</dbReference>
<dbReference type="InterPro" id="IPR036102">
    <property type="entry name" value="OsmC/Ohrsf"/>
</dbReference>
<comment type="caution">
    <text evidence="1">The sequence shown here is derived from an EMBL/GenBank/DDBJ whole genome shotgun (WGS) entry which is preliminary data.</text>
</comment>
<dbReference type="InterPro" id="IPR052924">
    <property type="entry name" value="OsmC/Ohr_hydroprdx_reductase"/>
</dbReference>
<organism evidence="1 2">
    <name type="scientific">Kineococcus glutinatus</name>
    <dbReference type="NCBI Taxonomy" id="1070872"/>
    <lineage>
        <taxon>Bacteria</taxon>
        <taxon>Bacillati</taxon>
        <taxon>Actinomycetota</taxon>
        <taxon>Actinomycetes</taxon>
        <taxon>Kineosporiales</taxon>
        <taxon>Kineosporiaceae</taxon>
        <taxon>Kineococcus</taxon>
    </lineage>
</organism>
<sequence length="167" mass="17234">MDATQLRALQKPLKDKYRDDPATARVPARAVAVLDGDTIGASVDGAAGTVRAGLHPATGGDGSEACSADILCEAVAACAGVTLRSVATAMGVQLRDARVVVEGTWDARGTLGVDRAVPVGLTDVTITFDFDSDADEATEAKLVSLAERYCVIAQTLHTPPTVTVRRG</sequence>
<evidence type="ECO:0000313" key="1">
    <source>
        <dbReference type="EMBL" id="GAA4968707.1"/>
    </source>
</evidence>
<protein>
    <submittedName>
        <fullName evidence="1">OsmC family protein</fullName>
    </submittedName>
</protein>
<dbReference type="Gene3D" id="3.30.300.20">
    <property type="match status" value="1"/>
</dbReference>